<proteinExistence type="predicted"/>
<dbReference type="Proteomes" id="UP001208131">
    <property type="component" value="Unassembled WGS sequence"/>
</dbReference>
<gene>
    <name evidence="1" type="primary">cas7c</name>
    <name evidence="1" type="ORF">OCV57_02060</name>
</gene>
<name>A0AAE3LJJ2_9FIRM</name>
<sequence length="288" mass="32263">MENAIKNRYEFVMLFDVENGNPNGDPDAGNMPRTDPETSLGIVTDVCLKRKIRNFVELTKEGEAGYNILIKADKALNTKFTEAYNTLGLATKQKGKNPDDVKQARDYICQNYFDVRTFGAVMSTGDDPCGIVRGPVQLNFARSIDPVFAQDITITRQARTTEDRQQSGETEMGKKSIIPYALYRGEGYVSAMLAQKITGFSENDLELLWTSIINMFEHDRSAARGKLCMRKLIVFKHDSALGNAPAHILFDKVSVKLKDGVTTPRHYSDYDISIDKDMPEGVTLIEKL</sequence>
<dbReference type="GO" id="GO:0043571">
    <property type="term" value="P:maintenance of CRISPR repeat elements"/>
    <property type="evidence" value="ECO:0007669"/>
    <property type="project" value="InterPro"/>
</dbReference>
<accession>A0AAE3LJJ2</accession>
<keyword evidence="2" id="KW-1185">Reference proteome</keyword>
<dbReference type="RefSeq" id="WP_117857742.1">
    <property type="nucleotide sequence ID" value="NZ_JAOQJZ010000001.1"/>
</dbReference>
<dbReference type="Pfam" id="PF05107">
    <property type="entry name" value="Cas_Cas7"/>
    <property type="match status" value="1"/>
</dbReference>
<organism evidence="1 2">
    <name type="scientific">Hominimerdicola aceti</name>
    <dbReference type="NCBI Taxonomy" id="2981726"/>
    <lineage>
        <taxon>Bacteria</taxon>
        <taxon>Bacillati</taxon>
        <taxon>Bacillota</taxon>
        <taxon>Clostridia</taxon>
        <taxon>Eubacteriales</taxon>
        <taxon>Oscillospiraceae</taxon>
        <taxon>Hominimerdicola</taxon>
    </lineage>
</organism>
<protein>
    <submittedName>
        <fullName evidence="1">Type I-C CRISPR-associated protein Cas7/Csd2</fullName>
    </submittedName>
</protein>
<evidence type="ECO:0000313" key="1">
    <source>
        <dbReference type="EMBL" id="MCU6704712.1"/>
    </source>
</evidence>
<dbReference type="AlphaFoldDB" id="A0AAE3LJJ2"/>
<comment type="caution">
    <text evidence="1">The sequence shown here is derived from an EMBL/GenBank/DDBJ whole genome shotgun (WGS) entry which is preliminary data.</text>
</comment>
<dbReference type="EMBL" id="JAOQJZ010000001">
    <property type="protein sequence ID" value="MCU6704712.1"/>
    <property type="molecule type" value="Genomic_DNA"/>
</dbReference>
<dbReference type="InterPro" id="IPR006482">
    <property type="entry name" value="Cas7_Csh2/Csh2"/>
</dbReference>
<dbReference type="NCBIfam" id="TIGR02589">
    <property type="entry name" value="cas_Csd2"/>
    <property type="match status" value="1"/>
</dbReference>
<dbReference type="InterPro" id="IPR013418">
    <property type="entry name" value="CRISPR-assoc_prot_Cas7/Csd2"/>
</dbReference>
<evidence type="ECO:0000313" key="2">
    <source>
        <dbReference type="Proteomes" id="UP001208131"/>
    </source>
</evidence>
<dbReference type="NCBIfam" id="TIGR01595">
    <property type="entry name" value="cas_CT1132"/>
    <property type="match status" value="1"/>
</dbReference>
<reference evidence="1 2" key="1">
    <citation type="journal article" date="2021" name="ISME Commun">
        <title>Automated analysis of genomic sequences facilitates high-throughput and comprehensive description of bacteria.</title>
        <authorList>
            <person name="Hitch T.C.A."/>
        </authorList>
    </citation>
    <scope>NUCLEOTIDE SEQUENCE [LARGE SCALE GENOMIC DNA]</scope>
    <source>
        <strain evidence="1 2">Sanger_31</strain>
    </source>
</reference>